<name>A0A7Y9IEP9_9ACTN</name>
<evidence type="ECO:0000313" key="3">
    <source>
        <dbReference type="EMBL" id="NYE75492.1"/>
    </source>
</evidence>
<gene>
    <name evidence="3" type="ORF">BKA15_006821</name>
</gene>
<dbReference type="Pfam" id="PF11268">
    <property type="entry name" value="DUF3071"/>
    <property type="match status" value="1"/>
</dbReference>
<proteinExistence type="predicted"/>
<dbReference type="NCBIfam" id="NF040712">
    <property type="entry name" value="SepH"/>
    <property type="match status" value="1"/>
</dbReference>
<dbReference type="EMBL" id="JACCBU010000001">
    <property type="protein sequence ID" value="NYE75492.1"/>
    <property type="molecule type" value="Genomic_DNA"/>
</dbReference>
<evidence type="ECO:0000259" key="2">
    <source>
        <dbReference type="Pfam" id="PF11268"/>
    </source>
</evidence>
<evidence type="ECO:0000256" key="1">
    <source>
        <dbReference type="SAM" id="MobiDB-lite"/>
    </source>
</evidence>
<feature type="compositionally biased region" description="Basic and acidic residues" evidence="1">
    <location>
        <begin position="153"/>
        <end position="171"/>
    </location>
</feature>
<evidence type="ECO:0000313" key="4">
    <source>
        <dbReference type="Proteomes" id="UP000569914"/>
    </source>
</evidence>
<sequence length="344" mass="38049">MESVLSPRDIQARIRSGATLEEVARVSGMPADRVERFAGPVLLEREHMAGQAMASSVRRRGETSGHRNLRLAVTERLADRGIDPDTVAWDARRLDDGRWAVTAEYKSGESVRTAEFHFDPRGRYSLAGNDEARWVLGEATPAKGPQPGRRRPQRPEQHLRAVRSESGRSESTRPGPAREPSFHDSFDEAAEPTLDLNDELALVRAVQVDEPRTAPDREPDDEPGIPDDHRPAAYEEADYESSAEDGGMTTLYGMLGGDGYAEDSVTVYPGLRDQPSEPVGWEPEIVVNHPPEPQPEAEPEPEPEPEALIPAPEPEPAKPKRTKKKRASIPSWDEIMFGGPPRKD</sequence>
<organism evidence="3 4">
    <name type="scientific">Microlunatus parietis</name>
    <dbReference type="NCBI Taxonomy" id="682979"/>
    <lineage>
        <taxon>Bacteria</taxon>
        <taxon>Bacillati</taxon>
        <taxon>Actinomycetota</taxon>
        <taxon>Actinomycetes</taxon>
        <taxon>Propionibacteriales</taxon>
        <taxon>Propionibacteriaceae</taxon>
        <taxon>Microlunatus</taxon>
    </lineage>
</organism>
<dbReference type="AlphaFoldDB" id="A0A7Y9IEP9"/>
<feature type="region of interest" description="Disordered" evidence="1">
    <location>
        <begin position="138"/>
        <end position="344"/>
    </location>
</feature>
<feature type="compositionally biased region" description="Acidic residues" evidence="1">
    <location>
        <begin position="295"/>
        <end position="305"/>
    </location>
</feature>
<accession>A0A7Y9IEP9</accession>
<dbReference type="InterPro" id="IPR047682">
    <property type="entry name" value="SepH-like"/>
</dbReference>
<feature type="compositionally biased region" description="Low complexity" evidence="1">
    <location>
        <begin position="244"/>
        <end position="253"/>
    </location>
</feature>
<dbReference type="InterPro" id="IPR021421">
    <property type="entry name" value="DUF3071"/>
</dbReference>
<feature type="domain" description="DUF3071" evidence="2">
    <location>
        <begin position="2"/>
        <end position="118"/>
    </location>
</feature>
<reference evidence="3 4" key="1">
    <citation type="submission" date="2020-07" db="EMBL/GenBank/DDBJ databases">
        <title>Sequencing the genomes of 1000 actinobacteria strains.</title>
        <authorList>
            <person name="Klenk H.-P."/>
        </authorList>
    </citation>
    <scope>NUCLEOTIDE SEQUENCE [LARGE SCALE GENOMIC DNA]</scope>
    <source>
        <strain evidence="3 4">DSM 22083</strain>
    </source>
</reference>
<comment type="caution">
    <text evidence="3">The sequence shown here is derived from an EMBL/GenBank/DDBJ whole genome shotgun (WGS) entry which is preliminary data.</text>
</comment>
<protein>
    <recommendedName>
        <fullName evidence="2">DUF3071 domain-containing protein</fullName>
    </recommendedName>
</protein>
<dbReference type="Proteomes" id="UP000569914">
    <property type="component" value="Unassembled WGS sequence"/>
</dbReference>
<keyword evidence="4" id="KW-1185">Reference proteome</keyword>
<feature type="compositionally biased region" description="Basic and acidic residues" evidence="1">
    <location>
        <begin position="207"/>
        <end position="217"/>
    </location>
</feature>